<evidence type="ECO:0000256" key="1">
    <source>
        <dbReference type="ARBA" id="ARBA00011063"/>
    </source>
</evidence>
<sequence>MDKSNVSNILRVKPKNSKSQVKLFGEFGDGKQIDDPYYGSDDGFERVYRQCEKYSKEFLINLGLIDS</sequence>
<organism evidence="6">
    <name type="scientific">Phakopsora pachyrhizi</name>
    <name type="common">Asian soybean rust disease fungus</name>
    <dbReference type="NCBI Taxonomy" id="170000"/>
    <lineage>
        <taxon>Eukaryota</taxon>
        <taxon>Fungi</taxon>
        <taxon>Dikarya</taxon>
        <taxon>Basidiomycota</taxon>
        <taxon>Pucciniomycotina</taxon>
        <taxon>Pucciniomycetes</taxon>
        <taxon>Pucciniales</taxon>
        <taxon>Phakopsoraceae</taxon>
        <taxon>Phakopsora</taxon>
    </lineage>
</organism>
<dbReference type="PANTHER" id="PTHR11717">
    <property type="entry name" value="LOW MOLECULAR WEIGHT PROTEIN TYROSINE PHOSPHATASE"/>
    <property type="match status" value="1"/>
</dbReference>
<dbReference type="Gene3D" id="3.40.50.2300">
    <property type="match status" value="1"/>
</dbReference>
<evidence type="ECO:0000256" key="4">
    <source>
        <dbReference type="PIRSR" id="PIRSR617867-1"/>
    </source>
</evidence>
<dbReference type="EMBL" id="KT246998">
    <property type="protein sequence ID" value="ALL41088.1"/>
    <property type="molecule type" value="mRNA"/>
</dbReference>
<keyword evidence="3" id="KW-0904">Protein phosphatase</keyword>
<evidence type="ECO:0000313" key="6">
    <source>
        <dbReference type="EMBL" id="ALL41088.1"/>
    </source>
</evidence>
<evidence type="ECO:0000256" key="3">
    <source>
        <dbReference type="ARBA" id="ARBA00022912"/>
    </source>
</evidence>
<dbReference type="InterPro" id="IPR036196">
    <property type="entry name" value="Ptyr_pPase_sf"/>
</dbReference>
<dbReference type="SUPFAM" id="SSF52788">
    <property type="entry name" value="Phosphotyrosine protein phosphatases I"/>
    <property type="match status" value="1"/>
</dbReference>
<dbReference type="Pfam" id="PF01451">
    <property type="entry name" value="LMWPc"/>
    <property type="match status" value="1"/>
</dbReference>
<comment type="similarity">
    <text evidence="1">Belongs to the low molecular weight phosphotyrosine protein phosphatase family.</text>
</comment>
<accession>A0A0S1MJM0</accession>
<dbReference type="InterPro" id="IPR023485">
    <property type="entry name" value="Ptyr_pPase"/>
</dbReference>
<keyword evidence="2" id="KW-0378">Hydrolase</keyword>
<evidence type="ECO:0000259" key="5">
    <source>
        <dbReference type="Pfam" id="PF01451"/>
    </source>
</evidence>
<dbReference type="InterPro" id="IPR050438">
    <property type="entry name" value="LMW_PTPase"/>
</dbReference>
<dbReference type="InterPro" id="IPR017867">
    <property type="entry name" value="Tyr_phospatase_low_mol_wt"/>
</dbReference>
<dbReference type="AlphaFoldDB" id="A0A0S1MJM0"/>
<reference evidence="6" key="1">
    <citation type="submission" date="2015-07" db="EMBL/GenBank/DDBJ databases">
        <title>Elucidating the P. pachyrhizi secretome and potential effectors.</title>
        <authorList>
            <person name="de Carvalho M.C.C.G."/>
            <person name="Nascimento L.C."/>
            <person name="Darben L.M."/>
            <person name="Polizel-Podanosqui A.M."/>
            <person name="Lopes-Caitar V.S."/>
            <person name="Rocha C.S."/>
            <person name="Qi M."/>
            <person name="Carazolle M."/>
            <person name="Kuwahara M.K."/>
            <person name="Pereira G.A.G."/>
            <person name="Abdelnoor R.V."/>
            <person name="Whitham S.A."/>
            <person name="Marcelino-Guimaraes F.C."/>
        </authorList>
    </citation>
    <scope>NUCLEOTIDE SEQUENCE</scope>
</reference>
<feature type="domain" description="Phosphotyrosine protein phosphatase I" evidence="5">
    <location>
        <begin position="1"/>
        <end position="59"/>
    </location>
</feature>
<feature type="active site" description="Proton donor" evidence="4">
    <location>
        <position position="35"/>
    </location>
</feature>
<evidence type="ECO:0000256" key="2">
    <source>
        <dbReference type="ARBA" id="ARBA00022801"/>
    </source>
</evidence>
<name>A0A0S1MJM0_PHAPC</name>
<dbReference type="PRINTS" id="PR00719">
    <property type="entry name" value="LMWPTPASE"/>
</dbReference>
<dbReference type="PANTHER" id="PTHR11717:SF7">
    <property type="entry name" value="LOW MOLECULAR WEIGHT PHOSPHOTYROSINE PROTEIN PHOSPHATASE"/>
    <property type="match status" value="1"/>
</dbReference>
<proteinExistence type="evidence at transcript level"/>
<protein>
    <submittedName>
        <fullName evidence="6">Low molecular weight phosphotyrosine protein phosphatase</fullName>
    </submittedName>
</protein>
<dbReference type="GO" id="GO:0004725">
    <property type="term" value="F:protein tyrosine phosphatase activity"/>
    <property type="evidence" value="ECO:0007669"/>
    <property type="project" value="InterPro"/>
</dbReference>